<dbReference type="PANTHER" id="PTHR46890">
    <property type="entry name" value="NON-LTR RETROLELEMENT REVERSE TRANSCRIPTASE-LIKE PROTEIN-RELATED"/>
    <property type="match status" value="1"/>
</dbReference>
<protein>
    <recommendedName>
        <fullName evidence="5">Reverse transcriptase domain-containing protein</fullName>
    </recommendedName>
</protein>
<comment type="caution">
    <text evidence="3">The sequence shown here is derived from an EMBL/GenBank/DDBJ whole genome shotgun (WGS) entry which is preliminary data.</text>
</comment>
<dbReference type="Gene3D" id="3.60.10.10">
    <property type="entry name" value="Endonuclease/exonuclease/phosphatase"/>
    <property type="match status" value="1"/>
</dbReference>
<feature type="domain" description="Reverse transcriptase" evidence="1">
    <location>
        <begin position="380"/>
        <end position="541"/>
    </location>
</feature>
<organism evidence="3 4">
    <name type="scientific">Juglans regia</name>
    <name type="common">English walnut</name>
    <dbReference type="NCBI Taxonomy" id="51240"/>
    <lineage>
        <taxon>Eukaryota</taxon>
        <taxon>Viridiplantae</taxon>
        <taxon>Streptophyta</taxon>
        <taxon>Embryophyta</taxon>
        <taxon>Tracheophyta</taxon>
        <taxon>Spermatophyta</taxon>
        <taxon>Magnoliopsida</taxon>
        <taxon>eudicotyledons</taxon>
        <taxon>Gunneridae</taxon>
        <taxon>Pentapetalae</taxon>
        <taxon>rosids</taxon>
        <taxon>fabids</taxon>
        <taxon>Fagales</taxon>
        <taxon>Juglandaceae</taxon>
        <taxon>Juglans</taxon>
    </lineage>
</organism>
<dbReference type="CDD" id="cd01650">
    <property type="entry name" value="RT_nLTR_like"/>
    <property type="match status" value="1"/>
</dbReference>
<reference evidence="3" key="2">
    <citation type="submission" date="2020-03" db="EMBL/GenBank/DDBJ databases">
        <title>Walnut 2.0.</title>
        <authorList>
            <person name="Marrano A."/>
            <person name="Britton M."/>
            <person name="Zimin A.V."/>
            <person name="Zaini P.A."/>
            <person name="Workman R."/>
            <person name="Puiu D."/>
            <person name="Bianco L."/>
            <person name="Allen B.J."/>
            <person name="Troggio M."/>
            <person name="Leslie C.A."/>
            <person name="Timp W."/>
            <person name="Dendekar A."/>
            <person name="Salzberg S.L."/>
            <person name="Neale D.B."/>
        </authorList>
    </citation>
    <scope>NUCLEOTIDE SEQUENCE</scope>
    <source>
        <tissue evidence="3">Leaves</tissue>
    </source>
</reference>
<dbReference type="InterPro" id="IPR052343">
    <property type="entry name" value="Retrotransposon-Effector_Assoc"/>
</dbReference>
<dbReference type="Pfam" id="PF13966">
    <property type="entry name" value="zf-RVT"/>
    <property type="match status" value="1"/>
</dbReference>
<dbReference type="Proteomes" id="UP000619265">
    <property type="component" value="Unassembled WGS sequence"/>
</dbReference>
<dbReference type="PANTHER" id="PTHR46890:SF48">
    <property type="entry name" value="RNA-DIRECTED DNA POLYMERASE"/>
    <property type="match status" value="1"/>
</dbReference>
<dbReference type="Gramene" id="Jr08_16900_p1">
    <property type="protein sequence ID" value="cds.Jr08_16900_p1"/>
    <property type="gene ID" value="Jr08_16900"/>
</dbReference>
<dbReference type="InterPro" id="IPR000477">
    <property type="entry name" value="RT_dom"/>
</dbReference>
<gene>
    <name evidence="3" type="ORF">F2P56_018926</name>
</gene>
<feature type="domain" description="Reverse transcriptase zinc-binding" evidence="2">
    <location>
        <begin position="717"/>
        <end position="813"/>
    </location>
</feature>
<evidence type="ECO:0008006" key="5">
    <source>
        <dbReference type="Google" id="ProtNLM"/>
    </source>
</evidence>
<evidence type="ECO:0000259" key="2">
    <source>
        <dbReference type="Pfam" id="PF13966"/>
    </source>
</evidence>
<dbReference type="EMBL" id="LIHL02000008">
    <property type="protein sequence ID" value="KAF5462966.1"/>
    <property type="molecule type" value="Genomic_DNA"/>
</dbReference>
<dbReference type="InterPro" id="IPR026960">
    <property type="entry name" value="RVT-Znf"/>
</dbReference>
<proteinExistence type="predicted"/>
<dbReference type="InterPro" id="IPR036691">
    <property type="entry name" value="Endo/exonu/phosph_ase_sf"/>
</dbReference>
<dbReference type="AlphaFoldDB" id="A0A833UAY3"/>
<accession>A0A833UAY3</accession>
<evidence type="ECO:0000313" key="4">
    <source>
        <dbReference type="Proteomes" id="UP000619265"/>
    </source>
</evidence>
<evidence type="ECO:0000313" key="3">
    <source>
        <dbReference type="EMBL" id="KAF5462966.1"/>
    </source>
</evidence>
<dbReference type="Pfam" id="PF00078">
    <property type="entry name" value="RVT_1"/>
    <property type="match status" value="1"/>
</dbReference>
<evidence type="ECO:0000259" key="1">
    <source>
        <dbReference type="Pfam" id="PF00078"/>
    </source>
</evidence>
<name>A0A833UAY3_JUGRE</name>
<reference evidence="3" key="1">
    <citation type="submission" date="2015-10" db="EMBL/GenBank/DDBJ databases">
        <authorList>
            <person name="Martinez-Garcia P.J."/>
            <person name="Crepeau M.W."/>
            <person name="Puiu D."/>
            <person name="Gonzalez-Ibeas D."/>
            <person name="Whalen J."/>
            <person name="Stevens K."/>
            <person name="Paul R."/>
            <person name="Butterfield T."/>
            <person name="Britton M."/>
            <person name="Reagan R."/>
            <person name="Chakraborty S."/>
            <person name="Walawage S.L."/>
            <person name="Vasquez-Gross H.A."/>
            <person name="Cardeno C."/>
            <person name="Famula R."/>
            <person name="Pratt K."/>
            <person name="Kuruganti S."/>
            <person name="Aradhya M.K."/>
            <person name="Leslie C.A."/>
            <person name="Dandekar A.M."/>
            <person name="Salzberg S.L."/>
            <person name="Wegrzyn J.L."/>
            <person name="Langley C.H."/>
            <person name="Neale D.B."/>
        </authorList>
    </citation>
    <scope>NUCLEOTIDE SEQUENCE</scope>
    <source>
        <tissue evidence="3">Leaves</tissue>
    </source>
</reference>
<dbReference type="SUPFAM" id="SSF56219">
    <property type="entry name" value="DNase I-like"/>
    <property type="match status" value="1"/>
</dbReference>
<sequence>MIGGKESREAGLLACNNKETWSSSGQVNSPEIEGAYFTGGKRVTKKQLSWKRRARVGAPVEKVRNKLGFDQSFVVDCIGKSGGLAMLWKKDVKAELHSFSRNHISLEIDKEEGLQKWLLSVFYDFNEILCNEEKPGGANKLFSQMERFREALEFCEFSDQGYQGSKFAWSNRRERGEFTKERLDRVLGNNYWPMIFGSTAVQVLPAQTSDHSPLFISCANDEEKERRNVKLFRYEACWSKRQDCKDIIEREWRTSMSGSYSMNDVKGALKRCKDQLRVWAKANGGSQRKQISLKREMIQEMQKLNQGDFNETIKGLHDEVDGILEDEEIRWRQRCPYGFLAGFYQDNWDVIASEVVYAIKEVLSSRRGVVGISETLIALIPKKKHPVLVSEYMPISLCNVLYKIVSKVLANRMRGKKESYMALKLDMSKAYDRIERKFLAAVMKKMGFGEEWSDMIMQCVGPVSYSLLINGSPQNVFHPSRGLRQGDPLSPYLFIPCSEVLGTMLDKAKERGFISGFPFARGSLLVNHLFFANDSLLFCKANVLEWSRLVRSDVKEAILSAAKLRETRSYEKYLGLPSYVGRHKLGKAKIEGGLGYRDFEDFNVAILAKQDWGIIQQPHSLAARVLKAKYFYRSDFLRGKDRWIPRPSTFKVQSPLKEGYEGLLVSTLIDKSSGGWNIPLLRELFVAEEVAIISRTPLSISNVPDKLVWRCSKDGMFSVKSAYHLLGEMEATEKGQTFHRSSKGDVWAKKLWKIEGPNAVRMLLWRACHESLPTKHNLFKRKIVESPLCPICSLEPESTTHALWSCSSVQDVWGSSSKKLQKVKIMEVKFSELVTYLVSVLSEDDLAIFAATVYRVWKRRNVFVFEEKFLSPDTVVQIAFQVVEDYKAAHQKDTTENVIARQVVNQCTALDN</sequence>